<keyword evidence="6" id="KW-0067">ATP-binding</keyword>
<dbReference type="GO" id="GO:0005737">
    <property type="term" value="C:cytoplasm"/>
    <property type="evidence" value="ECO:0007669"/>
    <property type="project" value="TreeGrafter"/>
</dbReference>
<feature type="domain" description="BPL/LPL catalytic" evidence="8">
    <location>
        <begin position="34"/>
        <end position="225"/>
    </location>
</feature>
<dbReference type="AlphaFoldDB" id="A0A844ED10"/>
<dbReference type="NCBIfam" id="TIGR00545">
    <property type="entry name" value="lipoyltrans"/>
    <property type="match status" value="1"/>
</dbReference>
<evidence type="ECO:0000256" key="5">
    <source>
        <dbReference type="ARBA" id="ARBA00022741"/>
    </source>
</evidence>
<evidence type="ECO:0000256" key="6">
    <source>
        <dbReference type="ARBA" id="ARBA00022840"/>
    </source>
</evidence>
<dbReference type="InterPro" id="IPR045864">
    <property type="entry name" value="aa-tRNA-synth_II/BPL/LPL"/>
</dbReference>
<dbReference type="InterPro" id="IPR004562">
    <property type="entry name" value="LipoylTrfase_LipoateP_Ligase"/>
</dbReference>
<dbReference type="InterPro" id="IPR004143">
    <property type="entry name" value="BPL_LPL_catalytic"/>
</dbReference>
<evidence type="ECO:0000256" key="4">
    <source>
        <dbReference type="ARBA" id="ARBA00022598"/>
    </source>
</evidence>
<evidence type="ECO:0000256" key="1">
    <source>
        <dbReference type="ARBA" id="ARBA00005085"/>
    </source>
</evidence>
<evidence type="ECO:0000256" key="3">
    <source>
        <dbReference type="ARBA" id="ARBA00012367"/>
    </source>
</evidence>
<keyword evidence="5" id="KW-0547">Nucleotide-binding</keyword>
<dbReference type="Gene3D" id="3.30.930.10">
    <property type="entry name" value="Bira Bifunctional Protein, Domain 2"/>
    <property type="match status" value="1"/>
</dbReference>
<dbReference type="Proteomes" id="UP000491237">
    <property type="component" value="Unassembled WGS sequence"/>
</dbReference>
<proteinExistence type="predicted"/>
<dbReference type="SUPFAM" id="SSF82649">
    <property type="entry name" value="SufE/NifU"/>
    <property type="match status" value="1"/>
</dbReference>
<dbReference type="CDD" id="cd16443">
    <property type="entry name" value="LplA"/>
    <property type="match status" value="1"/>
</dbReference>
<dbReference type="PANTHER" id="PTHR12561:SF3">
    <property type="entry name" value="LIPOYLTRANSFERASE 1, MITOCHONDRIAL"/>
    <property type="match status" value="1"/>
</dbReference>
<evidence type="ECO:0000256" key="7">
    <source>
        <dbReference type="ARBA" id="ARBA00048037"/>
    </source>
</evidence>
<evidence type="ECO:0000256" key="2">
    <source>
        <dbReference type="ARBA" id="ARBA00005124"/>
    </source>
</evidence>
<evidence type="ECO:0000313" key="10">
    <source>
        <dbReference type="Proteomes" id="UP000491237"/>
    </source>
</evidence>
<name>A0A844ED10_9LACO</name>
<comment type="pathway">
    <text evidence="2">Protein modification; protein lipoylation via exogenous pathway; protein N(6)-(lipoyl)lysine from lipoate: step 1/2.</text>
</comment>
<comment type="catalytic activity">
    <reaction evidence="7">
        <text>L-lysyl-[lipoyl-carrier protein] + (R)-lipoate + ATP = N(6)-[(R)-lipoyl]-L-lysyl-[lipoyl-carrier protein] + AMP + diphosphate + H(+)</text>
        <dbReference type="Rhea" id="RHEA:49288"/>
        <dbReference type="Rhea" id="RHEA-COMP:10500"/>
        <dbReference type="Rhea" id="RHEA-COMP:10502"/>
        <dbReference type="ChEBI" id="CHEBI:15378"/>
        <dbReference type="ChEBI" id="CHEBI:29969"/>
        <dbReference type="ChEBI" id="CHEBI:30616"/>
        <dbReference type="ChEBI" id="CHEBI:33019"/>
        <dbReference type="ChEBI" id="CHEBI:83088"/>
        <dbReference type="ChEBI" id="CHEBI:83099"/>
        <dbReference type="ChEBI" id="CHEBI:456215"/>
        <dbReference type="EC" id="6.3.1.20"/>
    </reaction>
</comment>
<keyword evidence="4 9" id="KW-0436">Ligase</keyword>
<dbReference type="Gene3D" id="3.30.390.50">
    <property type="entry name" value="CO dehydrogenase flavoprotein, C-terminal domain"/>
    <property type="match status" value="1"/>
</dbReference>
<protein>
    <recommendedName>
        <fullName evidence="3">lipoate--protein ligase</fullName>
        <ecNumber evidence="3">6.3.1.20</ecNumber>
    </recommendedName>
</protein>
<accession>A0A844ED10</accession>
<evidence type="ECO:0000313" key="9">
    <source>
        <dbReference type="EMBL" id="MSE20212.1"/>
    </source>
</evidence>
<dbReference type="InterPro" id="IPR019491">
    <property type="entry name" value="Lipoate_protein_ligase_C"/>
</dbReference>
<dbReference type="GO" id="GO:0005524">
    <property type="term" value="F:ATP binding"/>
    <property type="evidence" value="ECO:0007669"/>
    <property type="project" value="UniProtKB-KW"/>
</dbReference>
<organism evidence="9 10">
    <name type="scientific">Lentilactobacillus parabuchneri</name>
    <dbReference type="NCBI Taxonomy" id="152331"/>
    <lineage>
        <taxon>Bacteria</taxon>
        <taxon>Bacillati</taxon>
        <taxon>Bacillota</taxon>
        <taxon>Bacilli</taxon>
        <taxon>Lactobacillales</taxon>
        <taxon>Lactobacillaceae</taxon>
        <taxon>Lentilactobacillus</taxon>
    </lineage>
</organism>
<dbReference type="GO" id="GO:0016979">
    <property type="term" value="F:lipoate-protein ligase activity"/>
    <property type="evidence" value="ECO:0007669"/>
    <property type="project" value="UniProtKB-EC"/>
</dbReference>
<comment type="caution">
    <text evidence="9">The sequence shown here is derived from an EMBL/GenBank/DDBJ whole genome shotgun (WGS) entry which is preliminary data.</text>
</comment>
<dbReference type="SUPFAM" id="SSF55681">
    <property type="entry name" value="Class II aaRS and biotin synthetases"/>
    <property type="match status" value="1"/>
</dbReference>
<comment type="pathway">
    <text evidence="1">Protein modification; protein lipoylation via exogenous pathway; protein N(6)-(lipoyl)lysine from lipoate: step 2/2.</text>
</comment>
<dbReference type="Pfam" id="PF21948">
    <property type="entry name" value="LplA-B_cat"/>
    <property type="match status" value="1"/>
</dbReference>
<gene>
    <name evidence="9" type="ORF">GKC44_02850</name>
</gene>
<dbReference type="EMBL" id="WKKY01000031">
    <property type="protein sequence ID" value="MSE20212.1"/>
    <property type="molecule type" value="Genomic_DNA"/>
</dbReference>
<reference evidence="9 10" key="1">
    <citation type="submission" date="2019-11" db="EMBL/GenBank/DDBJ databases">
        <title>Draft Genome Sequence of Plant Growth-Promoting Rhizosphere-Associated Bacteria.</title>
        <authorList>
            <person name="Vasilyev I.Y."/>
            <person name="Radchenko V."/>
            <person name="Ilnitskaya E.V."/>
        </authorList>
    </citation>
    <scope>NUCLEOTIDE SEQUENCE [LARGE SCALE GENOMIC DNA]</scope>
    <source>
        <strain evidence="9 10">VRA_07sq_f</strain>
    </source>
</reference>
<dbReference type="GO" id="GO:0017118">
    <property type="term" value="F:lipoyltransferase activity"/>
    <property type="evidence" value="ECO:0007669"/>
    <property type="project" value="TreeGrafter"/>
</dbReference>
<dbReference type="Pfam" id="PF10437">
    <property type="entry name" value="Lip_prot_lig_C"/>
    <property type="match status" value="1"/>
</dbReference>
<sequence>MIIIRYIDISNGEKYLNRPMITDSLANFFITDPKFTEPVFFFSRPPQSAVVIGVNQDVYSEVNLNFIHEHNIQLSRRFAGGGAVFVDSGNLTYTFIDNYDGTNYGDFKRYAQPVISTLKKLGVDAKMTGRNDLTVDGKKVSGMSALKIGNRFLCGGTLMVDVDLAAAAKALTPPKAKLQSKGIKSVHSRVTNIRQFFDPKYKNITMEELQNRILLQVFHASDLRDIPTYTMTDDDWKAVLAIADKAYTGNDFVMGEKPNDDYFRGRHFDGVGTVEISFSVQNDVVTHAKIYGDFNNPNGDLKAIEANITNVPFAKASLTEAFRTSHVKENIGNVDPEALAEMMVKDNYDLK</sequence>
<dbReference type="EC" id="6.3.1.20" evidence="3"/>
<dbReference type="PANTHER" id="PTHR12561">
    <property type="entry name" value="LIPOATE-PROTEIN LIGASE"/>
    <property type="match status" value="1"/>
</dbReference>
<dbReference type="GO" id="GO:0009249">
    <property type="term" value="P:protein lipoylation"/>
    <property type="evidence" value="ECO:0007669"/>
    <property type="project" value="InterPro"/>
</dbReference>
<evidence type="ECO:0000259" key="8">
    <source>
        <dbReference type="PROSITE" id="PS51733"/>
    </source>
</evidence>
<dbReference type="UniPathway" id="UPA00537">
    <property type="reaction ID" value="UER00594"/>
</dbReference>
<dbReference type="PROSITE" id="PS51733">
    <property type="entry name" value="BPL_LPL_CATALYTIC"/>
    <property type="match status" value="1"/>
</dbReference>